<name>A0A1E4R9M5_9BACI</name>
<sequence>MEQRAATPAGKAGKSISWTERMFSVRKQSGSNKAREGARTRPWKASTHSGDQRLYFILKKKDCSKLKIQ</sequence>
<feature type="region of interest" description="Disordered" evidence="1">
    <location>
        <begin position="25"/>
        <end position="46"/>
    </location>
</feature>
<evidence type="ECO:0000313" key="3">
    <source>
        <dbReference type="Proteomes" id="UP000094784"/>
    </source>
</evidence>
<organism evidence="2 3">
    <name type="scientific">Lysinibacillus fusiformis</name>
    <dbReference type="NCBI Taxonomy" id="28031"/>
    <lineage>
        <taxon>Bacteria</taxon>
        <taxon>Bacillati</taxon>
        <taxon>Bacillota</taxon>
        <taxon>Bacilli</taxon>
        <taxon>Bacillales</taxon>
        <taxon>Bacillaceae</taxon>
        <taxon>Lysinibacillus</taxon>
    </lineage>
</organism>
<dbReference type="EMBL" id="MECQ01000001">
    <property type="protein sequence ID" value="ODV57048.1"/>
    <property type="molecule type" value="Genomic_DNA"/>
</dbReference>
<dbReference type="Proteomes" id="UP000094784">
    <property type="component" value="Unassembled WGS sequence"/>
</dbReference>
<accession>A0A1E4R9M5</accession>
<reference evidence="2 3" key="1">
    <citation type="submission" date="2016-09" db="EMBL/GenBank/DDBJ databases">
        <title>Draft genome sequence of the soil isolate, Lysinibacillus fusiformis M5, a potential hypoxanthine producer.</title>
        <authorList>
            <person name="Gallegos-Monterrosa R."/>
            <person name="Maroti G."/>
            <person name="Balint B."/>
            <person name="Kovacs A.T."/>
        </authorList>
    </citation>
    <scope>NUCLEOTIDE SEQUENCE [LARGE SCALE GENOMIC DNA]</scope>
    <source>
        <strain evidence="2 3">M5</strain>
    </source>
</reference>
<comment type="caution">
    <text evidence="2">The sequence shown here is derived from an EMBL/GenBank/DDBJ whole genome shotgun (WGS) entry which is preliminary data.</text>
</comment>
<evidence type="ECO:0000313" key="2">
    <source>
        <dbReference type="EMBL" id="ODV57048.1"/>
    </source>
</evidence>
<protein>
    <submittedName>
        <fullName evidence="2">Uncharacterized protein</fullName>
    </submittedName>
</protein>
<evidence type="ECO:0000256" key="1">
    <source>
        <dbReference type="SAM" id="MobiDB-lite"/>
    </source>
</evidence>
<dbReference type="AlphaFoldDB" id="A0A1E4R9M5"/>
<gene>
    <name evidence="2" type="ORF">BG258_14610</name>
</gene>
<proteinExistence type="predicted"/>